<evidence type="ECO:0000313" key="4">
    <source>
        <dbReference type="EMBL" id="NMQ18174.1"/>
    </source>
</evidence>
<evidence type="ECO:0000313" key="5">
    <source>
        <dbReference type="Proteomes" id="UP000760480"/>
    </source>
</evidence>
<dbReference type="InterPro" id="IPR009061">
    <property type="entry name" value="DNA-bd_dom_put_sf"/>
</dbReference>
<dbReference type="RefSeq" id="WP_211203000.1">
    <property type="nucleotide sequence ID" value="NZ_SPMZ01000008.1"/>
</dbReference>
<gene>
    <name evidence="4" type="ORF">E4P82_02560</name>
</gene>
<keyword evidence="4" id="KW-0396">Initiation factor</keyword>
<dbReference type="EMBL" id="SPMZ01000008">
    <property type="protein sequence ID" value="NMQ18174.1"/>
    <property type="molecule type" value="Genomic_DNA"/>
</dbReference>
<comment type="caution">
    <text evidence="4">The sequence shown here is derived from an EMBL/GenBank/DDBJ whole genome shotgun (WGS) entry which is preliminary data.</text>
</comment>
<dbReference type="InterPro" id="IPR013575">
    <property type="entry name" value="IF2_assoc_dom_bac"/>
</dbReference>
<dbReference type="Gene3D" id="3.30.56.50">
    <property type="entry name" value="Putative DNA-binding domain, N-terminal subdomain of bacterial translation initiation factor IF2"/>
    <property type="match status" value="1"/>
</dbReference>
<feature type="compositionally biased region" description="Basic and acidic residues" evidence="1">
    <location>
        <begin position="130"/>
        <end position="145"/>
    </location>
</feature>
<reference evidence="4 5" key="1">
    <citation type="submission" date="2019-03" db="EMBL/GenBank/DDBJ databases">
        <title>Metabolic reconstructions from genomes of highly enriched 'Candidatus Accumulibacter' and 'Candidatus Competibacter' bioreactor populations.</title>
        <authorList>
            <person name="Annavajhala M.K."/>
            <person name="Welles L."/>
            <person name="Abbas B."/>
            <person name="Sorokin D."/>
            <person name="Park H."/>
            <person name="Van Loosdrecht M."/>
            <person name="Chandran K."/>
        </authorList>
    </citation>
    <scope>NUCLEOTIDE SEQUENCE [LARGE SCALE GENOMIC DNA]</scope>
    <source>
        <strain evidence="4 5">SBR_G</strain>
    </source>
</reference>
<proteinExistence type="predicted"/>
<dbReference type="SUPFAM" id="SSF46955">
    <property type="entry name" value="Putative DNA-binding domain"/>
    <property type="match status" value="1"/>
</dbReference>
<dbReference type="Pfam" id="PF04760">
    <property type="entry name" value="IF2_N"/>
    <property type="match status" value="1"/>
</dbReference>
<feature type="domain" description="Translation initiation factor IF-2 N-terminal" evidence="2">
    <location>
        <begin position="1"/>
        <end position="50"/>
    </location>
</feature>
<dbReference type="InterPro" id="IPR006847">
    <property type="entry name" value="IF2_N"/>
</dbReference>
<feature type="domain" description="Initiation factor 2 associated" evidence="3">
    <location>
        <begin position="66"/>
        <end position="105"/>
    </location>
</feature>
<accession>A0ABX1THN4</accession>
<evidence type="ECO:0000256" key="1">
    <source>
        <dbReference type="SAM" id="MobiDB-lite"/>
    </source>
</evidence>
<dbReference type="Pfam" id="PF08364">
    <property type="entry name" value="IF2_assoc"/>
    <property type="match status" value="1"/>
</dbReference>
<dbReference type="Proteomes" id="UP000760480">
    <property type="component" value="Unassembled WGS sequence"/>
</dbReference>
<feature type="compositionally biased region" description="Basic and acidic residues" evidence="1">
    <location>
        <begin position="160"/>
        <end position="211"/>
    </location>
</feature>
<evidence type="ECO:0000259" key="2">
    <source>
        <dbReference type="Pfam" id="PF04760"/>
    </source>
</evidence>
<name>A0ABX1THN4_9GAMM</name>
<evidence type="ECO:0000259" key="3">
    <source>
        <dbReference type="Pfam" id="PF08364"/>
    </source>
</evidence>
<keyword evidence="4" id="KW-0648">Protein biosynthesis</keyword>
<dbReference type="GO" id="GO:0003743">
    <property type="term" value="F:translation initiation factor activity"/>
    <property type="evidence" value="ECO:0007669"/>
    <property type="project" value="UniProtKB-KW"/>
</dbReference>
<sequence>MADVTVKQFATVVGIPVDRLLEQFAEAGIPVGGAEVTITEKQKMDLLAHLRKSHGNRPVQGAAAEPKRITLKRKTHSEIKMAGGGGGQIKTVSVEVRKKRTYVKRGLAEEDTSRQREPTPVELLAPTMGVEERLHHEDETSRVRSESVVVTAVQAQPSEQEARRRAEAEEETRRLAEAEEEARRRAEAEEEARRRAEVEEEARRRAEVEEE</sequence>
<feature type="non-terminal residue" evidence="4">
    <location>
        <position position="211"/>
    </location>
</feature>
<organism evidence="4 5">
    <name type="scientific">Candidatus Competibacter phosphatis</name>
    <dbReference type="NCBI Taxonomy" id="221280"/>
    <lineage>
        <taxon>Bacteria</taxon>
        <taxon>Pseudomonadati</taxon>
        <taxon>Pseudomonadota</taxon>
        <taxon>Gammaproteobacteria</taxon>
        <taxon>Candidatus Competibacteraceae</taxon>
        <taxon>Candidatus Competibacter</taxon>
    </lineage>
</organism>
<feature type="region of interest" description="Disordered" evidence="1">
    <location>
        <begin position="127"/>
        <end position="211"/>
    </location>
</feature>
<protein>
    <submittedName>
        <fullName evidence="4">Translation initiation factor IF-2</fullName>
    </submittedName>
</protein>
<keyword evidence="5" id="KW-1185">Reference proteome</keyword>